<organism evidence="1 2">
    <name type="scientific">Phytophthora megakarya</name>
    <dbReference type="NCBI Taxonomy" id="4795"/>
    <lineage>
        <taxon>Eukaryota</taxon>
        <taxon>Sar</taxon>
        <taxon>Stramenopiles</taxon>
        <taxon>Oomycota</taxon>
        <taxon>Peronosporomycetes</taxon>
        <taxon>Peronosporales</taxon>
        <taxon>Peronosporaceae</taxon>
        <taxon>Phytophthora</taxon>
    </lineage>
</organism>
<dbReference type="Proteomes" id="UP000198211">
    <property type="component" value="Unassembled WGS sequence"/>
</dbReference>
<dbReference type="OrthoDB" id="10536726at2759"/>
<protein>
    <submittedName>
        <fullName evidence="1">Uncharacterized protein</fullName>
    </submittedName>
</protein>
<keyword evidence="2" id="KW-1185">Reference proteome</keyword>
<evidence type="ECO:0000313" key="2">
    <source>
        <dbReference type="Proteomes" id="UP000198211"/>
    </source>
</evidence>
<dbReference type="EMBL" id="NBNE01011046">
    <property type="protein sequence ID" value="OWY96930.1"/>
    <property type="molecule type" value="Genomic_DNA"/>
</dbReference>
<proteinExistence type="predicted"/>
<dbReference type="AlphaFoldDB" id="A0A225UUZ5"/>
<reference evidence="2" key="1">
    <citation type="submission" date="2017-03" db="EMBL/GenBank/DDBJ databases">
        <title>Phytopthora megakarya and P. palmivora, two closely related causual agents of cacao black pod achieved similar genome size and gene model numbers by different mechanisms.</title>
        <authorList>
            <person name="Ali S."/>
            <person name="Shao J."/>
            <person name="Larry D.J."/>
            <person name="Kronmiller B."/>
            <person name="Shen D."/>
            <person name="Strem M.D."/>
            <person name="Melnick R.L."/>
            <person name="Guiltinan M.J."/>
            <person name="Tyler B.M."/>
            <person name="Meinhardt L.W."/>
            <person name="Bailey B.A."/>
        </authorList>
    </citation>
    <scope>NUCLEOTIDE SEQUENCE [LARGE SCALE GENOMIC DNA]</scope>
    <source>
        <strain evidence="2">zdho120</strain>
    </source>
</reference>
<sequence>MQHVQREHTDYEAVVLAASTAETRSMPIYVRQSALNVYGWMDWILKNNLPLSFCDNRAARSAMDSLTRPVEGAIATELPDRFGLLLLATLMGVPLVGCANHRLNLAVQADMDDFKADLDSVHCLMLTLCTLSQSAKLRKLLEMLKTALRPVIRQDTGWASTFGMVKRYFELLEHLNMNGDALLEYLPPPAANRRQCGLLKELKKIESVAKALQAEDVTLFDVRVWFDGPLTIKPKYERFI</sequence>
<feature type="non-terminal residue" evidence="1">
    <location>
        <position position="240"/>
    </location>
</feature>
<dbReference type="PANTHER" id="PTHR40866:SF1">
    <property type="entry name" value="BED-TYPE DOMAIN-CONTAINING PROTEIN"/>
    <property type="match status" value="1"/>
</dbReference>
<name>A0A225UUZ5_9STRA</name>
<gene>
    <name evidence="1" type="ORF">PHMEG_00032673</name>
</gene>
<accession>A0A225UUZ5</accession>
<evidence type="ECO:0000313" key="1">
    <source>
        <dbReference type="EMBL" id="OWY96930.1"/>
    </source>
</evidence>
<comment type="caution">
    <text evidence="1">The sequence shown here is derived from an EMBL/GenBank/DDBJ whole genome shotgun (WGS) entry which is preliminary data.</text>
</comment>
<dbReference type="PANTHER" id="PTHR40866">
    <property type="entry name" value="BED-TYPE DOMAIN-CONTAINING PROTEIN"/>
    <property type="match status" value="1"/>
</dbReference>